<dbReference type="InterPro" id="IPR001360">
    <property type="entry name" value="Glyco_hydro_1"/>
</dbReference>
<dbReference type="Gene3D" id="3.20.20.80">
    <property type="entry name" value="Glycosidases"/>
    <property type="match status" value="1"/>
</dbReference>
<dbReference type="GO" id="GO:0005829">
    <property type="term" value="C:cytosol"/>
    <property type="evidence" value="ECO:0007669"/>
    <property type="project" value="TreeGrafter"/>
</dbReference>
<dbReference type="EMBL" id="CP062222">
    <property type="protein sequence ID" value="QTC92509.1"/>
    <property type="molecule type" value="Genomic_DNA"/>
</dbReference>
<evidence type="ECO:0000313" key="5">
    <source>
        <dbReference type="EMBL" id="QTC92509.1"/>
    </source>
</evidence>
<dbReference type="InterPro" id="IPR006311">
    <property type="entry name" value="TAT_signal"/>
</dbReference>
<evidence type="ECO:0000256" key="2">
    <source>
        <dbReference type="ARBA" id="ARBA00022801"/>
    </source>
</evidence>
<dbReference type="Proteomes" id="UP000663918">
    <property type="component" value="Chromosome"/>
</dbReference>
<dbReference type="Pfam" id="PF00232">
    <property type="entry name" value="Glyco_hydro_1"/>
    <property type="match status" value="2"/>
</dbReference>
<evidence type="ECO:0000256" key="3">
    <source>
        <dbReference type="ARBA" id="ARBA00023295"/>
    </source>
</evidence>
<dbReference type="PROSITE" id="PS51318">
    <property type="entry name" value="TAT"/>
    <property type="match status" value="1"/>
</dbReference>
<keyword evidence="3" id="KW-0326">Glycosidase</keyword>
<evidence type="ECO:0000313" key="6">
    <source>
        <dbReference type="Proteomes" id="UP000663918"/>
    </source>
</evidence>
<name>A0A975C4V3_9CAUL</name>
<keyword evidence="2 5" id="KW-0378">Hydrolase</keyword>
<proteinExistence type="inferred from homology"/>
<dbReference type="GO" id="GO:0016052">
    <property type="term" value="P:carbohydrate catabolic process"/>
    <property type="evidence" value="ECO:0007669"/>
    <property type="project" value="TreeGrafter"/>
</dbReference>
<protein>
    <submittedName>
        <fullName evidence="5">Glycoside hydrolase family 1 protein</fullName>
    </submittedName>
</protein>
<dbReference type="PANTHER" id="PTHR10353:SF36">
    <property type="entry name" value="LP05116P"/>
    <property type="match status" value="1"/>
</dbReference>
<organism evidence="5 6">
    <name type="scientific">Brevundimonas goettingensis</name>
    <dbReference type="NCBI Taxonomy" id="2774190"/>
    <lineage>
        <taxon>Bacteria</taxon>
        <taxon>Pseudomonadati</taxon>
        <taxon>Pseudomonadota</taxon>
        <taxon>Alphaproteobacteria</taxon>
        <taxon>Caulobacterales</taxon>
        <taxon>Caulobacteraceae</taxon>
        <taxon>Brevundimonas</taxon>
    </lineage>
</organism>
<dbReference type="RefSeq" id="WP_207931790.1">
    <property type="nucleotide sequence ID" value="NZ_CP062222.1"/>
</dbReference>
<evidence type="ECO:0000256" key="4">
    <source>
        <dbReference type="RuleBase" id="RU003690"/>
    </source>
</evidence>
<keyword evidence="6" id="KW-1185">Reference proteome</keyword>
<dbReference type="PANTHER" id="PTHR10353">
    <property type="entry name" value="GLYCOSYL HYDROLASE"/>
    <property type="match status" value="1"/>
</dbReference>
<reference evidence="5" key="1">
    <citation type="submission" date="2020-09" db="EMBL/GenBank/DDBJ databases">
        <title>Brevundimonas sp. LVF2 isolated from a puddle in Goettingen, Germany.</title>
        <authorList>
            <person name="Friedrich I."/>
            <person name="Klassen A."/>
            <person name="Hannes N."/>
            <person name="Schneider D."/>
            <person name="Hertel R."/>
            <person name="Daniel R."/>
        </authorList>
    </citation>
    <scope>NUCLEOTIDE SEQUENCE</scope>
    <source>
        <strain evidence="5">LVF2</strain>
    </source>
</reference>
<dbReference type="SUPFAM" id="SSF51445">
    <property type="entry name" value="(Trans)glycosidases"/>
    <property type="match status" value="1"/>
</dbReference>
<sequence>MDDKAGIGRRRLLTTGGAGLVAASAAPTAAQTPQRRRKPAPPGFLWGTAISAYQSEGNNTNADAWLMENLQPSMFRERSGDACDSYHRFDEDFALAQALGFNCHRFGVEWARIEPSEGVFSNAELDHYSRMLDACVARGLKPVITLNHFTTPLWFAKRGGFEAPDSPDLFARYCAKVVERLGDWMHIVTTFNEANIRLLVDMMPSTVAAKTTVAAAIAAAAKATGSPRFSRLAFADAAVAGPLMQEAHRKAYDAIKAIRPDLPVGITLTTQDIQSPGRPDLVELYRQKLYGDWIAVARSHADVFGVQTYTRFTVGEDGVLPPPPGAELTMSGYEFYPQALANTIRWAHAAVGKPIYVTESGTAVADDARRIAFIDAALDGVRDCLDEGIPVHSYLYWSLIDNFEWTSGYSMPFGLSAVDRVTFERKPRPSALHLGRIAKANLI</sequence>
<comment type="similarity">
    <text evidence="1 4">Belongs to the glycosyl hydrolase 1 family.</text>
</comment>
<dbReference type="KEGG" id="bgoe:IFJ75_06465"/>
<dbReference type="InterPro" id="IPR017853">
    <property type="entry name" value="GH"/>
</dbReference>
<dbReference type="AlphaFoldDB" id="A0A975C4V3"/>
<accession>A0A975C4V3</accession>
<evidence type="ECO:0000256" key="1">
    <source>
        <dbReference type="ARBA" id="ARBA00010838"/>
    </source>
</evidence>
<dbReference type="PRINTS" id="PR00131">
    <property type="entry name" value="GLHYDRLASE1"/>
</dbReference>
<dbReference type="GO" id="GO:0008422">
    <property type="term" value="F:beta-glucosidase activity"/>
    <property type="evidence" value="ECO:0007669"/>
    <property type="project" value="TreeGrafter"/>
</dbReference>
<gene>
    <name evidence="5" type="ORF">IFJ75_06465</name>
</gene>